<dbReference type="Gene3D" id="1.10.150.690">
    <property type="entry name" value="DUF2063"/>
    <property type="match status" value="1"/>
</dbReference>
<keyword evidence="3" id="KW-1185">Reference proteome</keyword>
<dbReference type="InterPro" id="IPR018640">
    <property type="entry name" value="DUF2063"/>
</dbReference>
<name>A0A0N0LVH6_9GAMM</name>
<organism evidence="2 3">
    <name type="scientific">Pseudoalteromonas porphyrae</name>
    <dbReference type="NCBI Taxonomy" id="187330"/>
    <lineage>
        <taxon>Bacteria</taxon>
        <taxon>Pseudomonadati</taxon>
        <taxon>Pseudomonadota</taxon>
        <taxon>Gammaproteobacteria</taxon>
        <taxon>Alteromonadales</taxon>
        <taxon>Pseudoalteromonadaceae</taxon>
        <taxon>Pseudoalteromonas</taxon>
    </lineage>
</organism>
<dbReference type="Pfam" id="PF09836">
    <property type="entry name" value="DUF2063"/>
    <property type="match status" value="1"/>
</dbReference>
<reference evidence="2 3" key="1">
    <citation type="submission" date="2015-08" db="EMBL/GenBank/DDBJ databases">
        <title>Draft Genome Sequence of Pseudoalteromonas porphyrae UCD-SED14.</title>
        <authorList>
            <person name="Coil D.A."/>
            <person name="Jospin G."/>
            <person name="Lee R.D."/>
            <person name="Eisen J.A."/>
        </authorList>
    </citation>
    <scope>NUCLEOTIDE SEQUENCE [LARGE SCALE GENOMIC DNA]</scope>
    <source>
        <strain evidence="2 3">UCD-SED14</strain>
    </source>
</reference>
<dbReference type="STRING" id="187330.AMS58_18625"/>
<evidence type="ECO:0000313" key="3">
    <source>
        <dbReference type="Proteomes" id="UP000037848"/>
    </source>
</evidence>
<proteinExistence type="predicted"/>
<comment type="caution">
    <text evidence="2">The sequence shown here is derived from an EMBL/GenBank/DDBJ whole genome shotgun (WGS) entry which is preliminary data.</text>
</comment>
<dbReference type="AlphaFoldDB" id="A0A0N0LVH6"/>
<sequence length="257" mass="29709">MSDLAQLQQHFMALLQGTSDKLADHITEQGELNTNQRLSIYQNAYKIRLRAVIEQDHEQLGRYLGDDLFELMVEGYLQHFPSKFTSLRNFCDQLPQFLSATEPFIQHPILAEIATFERMLLTAFDAMDAAHLRVEALESIAPENWPSLQLVLQPSVQLVCFNTNAVESWQALKEQQSPPEPQHQSSKCWVIARDLQRRTQYVYVDQQEFRLLSLIKNQTPFAQLCQSCLNELEPSLIAGFLIGKINSWLERGWLKQF</sequence>
<evidence type="ECO:0000313" key="2">
    <source>
        <dbReference type="EMBL" id="KPH58271.1"/>
    </source>
</evidence>
<dbReference type="InterPro" id="IPR044922">
    <property type="entry name" value="DUF2063_N_sf"/>
</dbReference>
<dbReference type="RefSeq" id="WP_054455660.1">
    <property type="nucleotide sequence ID" value="NZ_LHPH01000026.1"/>
</dbReference>
<protein>
    <recommendedName>
        <fullName evidence="1">Putative DNA-binding domain-containing protein</fullName>
    </recommendedName>
</protein>
<evidence type="ECO:0000259" key="1">
    <source>
        <dbReference type="Pfam" id="PF09836"/>
    </source>
</evidence>
<dbReference type="Proteomes" id="UP000037848">
    <property type="component" value="Unassembled WGS sequence"/>
</dbReference>
<dbReference type="OrthoDB" id="343356at2"/>
<gene>
    <name evidence="2" type="ORF">ADS77_17985</name>
</gene>
<feature type="domain" description="Putative DNA-binding" evidence="1">
    <location>
        <begin position="6"/>
        <end position="98"/>
    </location>
</feature>
<accession>A0A0N0LVH6</accession>
<dbReference type="PATRIC" id="fig|187330.3.peg.2247"/>
<dbReference type="EMBL" id="LHPH01000026">
    <property type="protein sequence ID" value="KPH58271.1"/>
    <property type="molecule type" value="Genomic_DNA"/>
</dbReference>